<evidence type="ECO:0000313" key="2">
    <source>
        <dbReference type="Proteomes" id="UP001529510"/>
    </source>
</evidence>
<reference evidence="1 2" key="1">
    <citation type="submission" date="2024-05" db="EMBL/GenBank/DDBJ databases">
        <title>Genome sequencing and assembly of Indian major carp, Cirrhinus mrigala (Hamilton, 1822).</title>
        <authorList>
            <person name="Mohindra V."/>
            <person name="Chowdhury L.M."/>
            <person name="Lal K."/>
            <person name="Jena J.K."/>
        </authorList>
    </citation>
    <scope>NUCLEOTIDE SEQUENCE [LARGE SCALE GENOMIC DNA]</scope>
    <source>
        <strain evidence="1">CM1030</strain>
        <tissue evidence="1">Blood</tissue>
    </source>
</reference>
<feature type="non-terminal residue" evidence="1">
    <location>
        <position position="1"/>
    </location>
</feature>
<comment type="caution">
    <text evidence="1">The sequence shown here is derived from an EMBL/GenBank/DDBJ whole genome shotgun (WGS) entry which is preliminary data.</text>
</comment>
<gene>
    <name evidence="1" type="ORF">M9458_027180</name>
</gene>
<name>A0ABD0PWX6_CIRMR</name>
<keyword evidence="2" id="KW-1185">Reference proteome</keyword>
<sequence length="80" mass="9844">ELRSWEEELSRAAVQQKYQEEALRRREQELAEREIHILERELNVIIHQLYQEKPRVQNRHGKFRRSRLKLRDGNRISLPS</sequence>
<organism evidence="1 2">
    <name type="scientific">Cirrhinus mrigala</name>
    <name type="common">Mrigala</name>
    <dbReference type="NCBI Taxonomy" id="683832"/>
    <lineage>
        <taxon>Eukaryota</taxon>
        <taxon>Metazoa</taxon>
        <taxon>Chordata</taxon>
        <taxon>Craniata</taxon>
        <taxon>Vertebrata</taxon>
        <taxon>Euteleostomi</taxon>
        <taxon>Actinopterygii</taxon>
        <taxon>Neopterygii</taxon>
        <taxon>Teleostei</taxon>
        <taxon>Ostariophysi</taxon>
        <taxon>Cypriniformes</taxon>
        <taxon>Cyprinidae</taxon>
        <taxon>Labeoninae</taxon>
        <taxon>Labeonini</taxon>
        <taxon>Cirrhinus</taxon>
    </lineage>
</organism>
<proteinExistence type="predicted"/>
<accession>A0ABD0PWX6</accession>
<dbReference type="AlphaFoldDB" id="A0ABD0PWX6"/>
<dbReference type="EMBL" id="JAMKFB020000013">
    <property type="protein sequence ID" value="KAL0178286.1"/>
    <property type="molecule type" value="Genomic_DNA"/>
</dbReference>
<evidence type="ECO:0000313" key="1">
    <source>
        <dbReference type="EMBL" id="KAL0178286.1"/>
    </source>
</evidence>
<dbReference type="Proteomes" id="UP001529510">
    <property type="component" value="Unassembled WGS sequence"/>
</dbReference>
<protein>
    <submittedName>
        <fullName evidence="1">Uncharacterized protein</fullName>
    </submittedName>
</protein>
<feature type="non-terminal residue" evidence="1">
    <location>
        <position position="80"/>
    </location>
</feature>